<name>X1VAK9_9ZZZZ</name>
<accession>X1VAK9</accession>
<reference evidence="1" key="1">
    <citation type="journal article" date="2014" name="Front. Microbiol.">
        <title>High frequency of phylogenetically diverse reductive dehalogenase-homologous genes in deep subseafloor sedimentary metagenomes.</title>
        <authorList>
            <person name="Kawai M."/>
            <person name="Futagami T."/>
            <person name="Toyoda A."/>
            <person name="Takaki Y."/>
            <person name="Nishi S."/>
            <person name="Hori S."/>
            <person name="Arai W."/>
            <person name="Tsubouchi T."/>
            <person name="Morono Y."/>
            <person name="Uchiyama I."/>
            <person name="Ito T."/>
            <person name="Fujiyama A."/>
            <person name="Inagaki F."/>
            <person name="Takami H."/>
        </authorList>
    </citation>
    <scope>NUCLEOTIDE SEQUENCE</scope>
    <source>
        <strain evidence="1">Expedition CK06-06</strain>
    </source>
</reference>
<comment type="caution">
    <text evidence="1">The sequence shown here is derived from an EMBL/GenBank/DDBJ whole genome shotgun (WGS) entry which is preliminary data.</text>
</comment>
<evidence type="ECO:0000313" key="1">
    <source>
        <dbReference type="EMBL" id="GAJ02775.1"/>
    </source>
</evidence>
<dbReference type="EMBL" id="BARW01033933">
    <property type="protein sequence ID" value="GAJ02775.1"/>
    <property type="molecule type" value="Genomic_DNA"/>
</dbReference>
<protein>
    <submittedName>
        <fullName evidence="1">Uncharacterized protein</fullName>
    </submittedName>
</protein>
<gene>
    <name evidence="1" type="ORF">S12H4_53322</name>
</gene>
<organism evidence="1">
    <name type="scientific">marine sediment metagenome</name>
    <dbReference type="NCBI Taxonomy" id="412755"/>
    <lineage>
        <taxon>unclassified sequences</taxon>
        <taxon>metagenomes</taxon>
        <taxon>ecological metagenomes</taxon>
    </lineage>
</organism>
<proteinExistence type="predicted"/>
<sequence length="37" mass="4146">GLNSPLTKNMGTLYDSMVVDACKKLFKYKGAKFSFLE</sequence>
<dbReference type="AlphaFoldDB" id="X1VAK9"/>
<feature type="non-terminal residue" evidence="1">
    <location>
        <position position="1"/>
    </location>
</feature>